<reference evidence="6" key="1">
    <citation type="journal article" date="2018" name="Nat. Microbiol.">
        <title>Leveraging single-cell genomics to expand the fungal tree of life.</title>
        <authorList>
            <person name="Ahrendt S.R."/>
            <person name="Quandt C.A."/>
            <person name="Ciobanu D."/>
            <person name="Clum A."/>
            <person name="Salamov A."/>
            <person name="Andreopoulos B."/>
            <person name="Cheng J.F."/>
            <person name="Woyke T."/>
            <person name="Pelin A."/>
            <person name="Henrissat B."/>
            <person name="Reynolds N.K."/>
            <person name="Benny G.L."/>
            <person name="Smith M.E."/>
            <person name="James T.Y."/>
            <person name="Grigoriev I.V."/>
        </authorList>
    </citation>
    <scope>NUCLEOTIDE SEQUENCE [LARGE SCALE GENOMIC DNA]</scope>
    <source>
        <strain evidence="6">RSA 1356</strain>
    </source>
</reference>
<dbReference type="OrthoDB" id="10260285at2759"/>
<feature type="compositionally biased region" description="Basic and acidic residues" evidence="4">
    <location>
        <begin position="274"/>
        <end position="287"/>
    </location>
</feature>
<comment type="subcellular location">
    <subcellularLocation>
        <location evidence="1">Nucleus</location>
    </subcellularLocation>
</comment>
<dbReference type="Pfam" id="PF03985">
    <property type="entry name" value="Paf1"/>
    <property type="match status" value="1"/>
</dbReference>
<dbReference type="AlphaFoldDB" id="A0A4P9XVG6"/>
<dbReference type="GO" id="GO:0016593">
    <property type="term" value="C:Cdc73/Paf1 complex"/>
    <property type="evidence" value="ECO:0007669"/>
    <property type="project" value="InterPro"/>
</dbReference>
<dbReference type="EMBL" id="KZ992501">
    <property type="protein sequence ID" value="RKP09601.1"/>
    <property type="molecule type" value="Genomic_DNA"/>
</dbReference>
<dbReference type="PANTHER" id="PTHR23188:SF12">
    <property type="entry name" value="RNA POLYMERASE II-ASSOCIATED FACTOR 1 HOMOLOG"/>
    <property type="match status" value="1"/>
</dbReference>
<protein>
    <submittedName>
        <fullName evidence="5">RNA polymerase II-associated</fullName>
    </submittedName>
</protein>
<evidence type="ECO:0000256" key="3">
    <source>
        <dbReference type="ARBA" id="ARBA00023242"/>
    </source>
</evidence>
<evidence type="ECO:0000256" key="2">
    <source>
        <dbReference type="ARBA" id="ARBA00007560"/>
    </source>
</evidence>
<dbReference type="Proteomes" id="UP000271241">
    <property type="component" value="Unassembled WGS sequence"/>
</dbReference>
<evidence type="ECO:0000313" key="5">
    <source>
        <dbReference type="EMBL" id="RKP09601.1"/>
    </source>
</evidence>
<comment type="similarity">
    <text evidence="2">Belongs to the PAF1 family.</text>
</comment>
<keyword evidence="3" id="KW-0539">Nucleus</keyword>
<dbReference type="STRING" id="78915.A0A4P9XVG6"/>
<accession>A0A4P9XVG6</accession>
<gene>
    <name evidence="5" type="ORF">THASP1DRAFT_28608</name>
</gene>
<dbReference type="GO" id="GO:0006368">
    <property type="term" value="P:transcription elongation by RNA polymerase II"/>
    <property type="evidence" value="ECO:0007669"/>
    <property type="project" value="InterPro"/>
</dbReference>
<feature type="compositionally biased region" description="Pro residues" evidence="4">
    <location>
        <begin position="1"/>
        <end position="11"/>
    </location>
</feature>
<dbReference type="GO" id="GO:0000993">
    <property type="term" value="F:RNA polymerase II complex binding"/>
    <property type="evidence" value="ECO:0007669"/>
    <property type="project" value="TreeGrafter"/>
</dbReference>
<dbReference type="PANTHER" id="PTHR23188">
    <property type="entry name" value="RNA POLYMERASE II-ASSOCIATED FACTOR 1 HOMOLOG"/>
    <property type="match status" value="1"/>
</dbReference>
<feature type="region of interest" description="Disordered" evidence="4">
    <location>
        <begin position="1"/>
        <end position="49"/>
    </location>
</feature>
<organism evidence="5 6">
    <name type="scientific">Thamnocephalis sphaerospora</name>
    <dbReference type="NCBI Taxonomy" id="78915"/>
    <lineage>
        <taxon>Eukaryota</taxon>
        <taxon>Fungi</taxon>
        <taxon>Fungi incertae sedis</taxon>
        <taxon>Zoopagomycota</taxon>
        <taxon>Zoopagomycotina</taxon>
        <taxon>Zoopagomycetes</taxon>
        <taxon>Zoopagales</taxon>
        <taxon>Sigmoideomycetaceae</taxon>
        <taxon>Thamnocephalis</taxon>
    </lineage>
</organism>
<dbReference type="InterPro" id="IPR007133">
    <property type="entry name" value="RNA_pol_II-assoc_Paf1"/>
</dbReference>
<proteinExistence type="inferred from homology"/>
<evidence type="ECO:0000313" key="6">
    <source>
        <dbReference type="Proteomes" id="UP000271241"/>
    </source>
</evidence>
<keyword evidence="6" id="KW-1185">Reference proteome</keyword>
<evidence type="ECO:0000256" key="4">
    <source>
        <dbReference type="SAM" id="MobiDB-lite"/>
    </source>
</evidence>
<evidence type="ECO:0000256" key="1">
    <source>
        <dbReference type="ARBA" id="ARBA00004123"/>
    </source>
</evidence>
<dbReference type="GO" id="GO:0003682">
    <property type="term" value="F:chromatin binding"/>
    <property type="evidence" value="ECO:0007669"/>
    <property type="project" value="TreeGrafter"/>
</dbReference>
<sequence>MERPSTVPPPVDPRDQALFAKPSGAYGDMRSPGSRAFGATPSPARPNVPWLRRNEYQSIEMGRNTAAKAAAAAAAAPPRITAQAAQEDCSREAQLRLIETSFEKMEQLDLSKLRHPKNPSLRAVESIPLLPDNADDDVNFTAYTHCVFERPPGAQPEAEVTLDPNSSMMRKAKTAILKPMEDMESGEKFLACFLPTKRALDALESAEHEEEELDYILSRDYSYDAMPTEGNRQMMMVLQPGKRLIYSQLPTKLVLRRRRKMDIGSEANRPQRMKVRERSVPNGDRRD</sequence>
<name>A0A4P9XVG6_9FUNG</name>
<feature type="region of interest" description="Disordered" evidence="4">
    <location>
        <begin position="260"/>
        <end position="287"/>
    </location>
</feature>